<evidence type="ECO:0000256" key="2">
    <source>
        <dbReference type="ARBA" id="ARBA00022692"/>
    </source>
</evidence>
<dbReference type="Pfam" id="PF13682">
    <property type="entry name" value="CZB"/>
    <property type="match status" value="1"/>
</dbReference>
<dbReference type="Pfam" id="PF00015">
    <property type="entry name" value="MCPsignal"/>
    <property type="match status" value="1"/>
</dbReference>
<protein>
    <recommendedName>
        <fullName evidence="7">Methyl-accepting transducer domain-containing protein</fullName>
    </recommendedName>
</protein>
<dbReference type="SMART" id="SM00283">
    <property type="entry name" value="MA"/>
    <property type="match status" value="1"/>
</dbReference>
<accession>A0A3N3DNW2</accession>
<dbReference type="PANTHER" id="PTHR32089:SF119">
    <property type="entry name" value="METHYL-ACCEPTING CHEMOTAXIS PROTEIN CTPL"/>
    <property type="match status" value="1"/>
</dbReference>
<dbReference type="GO" id="GO:0006935">
    <property type="term" value="P:chemotaxis"/>
    <property type="evidence" value="ECO:0007669"/>
    <property type="project" value="UniProtKB-ARBA"/>
</dbReference>
<keyword evidence="4" id="KW-0472">Membrane</keyword>
<dbReference type="PANTHER" id="PTHR32089">
    <property type="entry name" value="METHYL-ACCEPTING CHEMOTAXIS PROTEIN MCPB"/>
    <property type="match status" value="1"/>
</dbReference>
<sequence length="341" mass="38354">VIRIKDEEILSLKNDIDSIGKEIEFGNESYHLHSSMVYNLIRTMGSLNGIRDHIASAANSLKDCLENHVQEHRTGLDLLEEFSESIEILLNNLSDNKISLENLSQSSKSIEKLVTNITNISDQTNLLALNATIEAARAGEHGKGFTVVAGEVRTLAAHAAESAKQIKIVVEAIKNDLTSSAKSFQLMEFECKKLHECILDLMAIVRSLISKAEDLFSLVKISYSSIFLRLVQLDHVVWKMSIYQAIDNGCFDNINVTNHKQCRLGCWYYEGRGKQIFYDCKSYQMLEKPHEEVHRFGKIALECFAKGNPKLGLENLNNMESAAELVMSCLDNLESEIIKLK</sequence>
<gene>
    <name evidence="8" type="ORF">EGH82_23615</name>
</gene>
<dbReference type="RefSeq" id="WP_123783964.1">
    <property type="nucleotide sequence ID" value="NZ_RKIK01000196.1"/>
</dbReference>
<evidence type="ECO:0000313" key="9">
    <source>
        <dbReference type="Proteomes" id="UP000278792"/>
    </source>
</evidence>
<keyword evidence="5 6" id="KW-0807">Transducer</keyword>
<evidence type="ECO:0000259" key="7">
    <source>
        <dbReference type="PROSITE" id="PS50111"/>
    </source>
</evidence>
<dbReference type="Proteomes" id="UP000278792">
    <property type="component" value="Unassembled WGS sequence"/>
</dbReference>
<dbReference type="GO" id="GO:0016020">
    <property type="term" value="C:membrane"/>
    <property type="evidence" value="ECO:0007669"/>
    <property type="project" value="UniProtKB-SubCell"/>
</dbReference>
<evidence type="ECO:0000256" key="5">
    <source>
        <dbReference type="ARBA" id="ARBA00023224"/>
    </source>
</evidence>
<dbReference type="Gene3D" id="1.10.287.950">
    <property type="entry name" value="Methyl-accepting chemotaxis protein"/>
    <property type="match status" value="1"/>
</dbReference>
<name>A0A3N3DNW2_9VIBR</name>
<feature type="domain" description="Methyl-accepting transducer" evidence="7">
    <location>
        <begin position="43"/>
        <end position="185"/>
    </location>
</feature>
<dbReference type="InterPro" id="IPR004089">
    <property type="entry name" value="MCPsignal_dom"/>
</dbReference>
<dbReference type="InterPro" id="IPR025991">
    <property type="entry name" value="Chemoreceptor_zinc-bind_dom"/>
</dbReference>
<evidence type="ECO:0000256" key="4">
    <source>
        <dbReference type="ARBA" id="ARBA00023136"/>
    </source>
</evidence>
<keyword evidence="3" id="KW-1133">Transmembrane helix</keyword>
<comment type="caution">
    <text evidence="8">The sequence shown here is derived from an EMBL/GenBank/DDBJ whole genome shotgun (WGS) entry which is preliminary data.</text>
</comment>
<evidence type="ECO:0000313" key="8">
    <source>
        <dbReference type="EMBL" id="ROV56161.1"/>
    </source>
</evidence>
<evidence type="ECO:0000256" key="1">
    <source>
        <dbReference type="ARBA" id="ARBA00004141"/>
    </source>
</evidence>
<dbReference type="GO" id="GO:0007165">
    <property type="term" value="P:signal transduction"/>
    <property type="evidence" value="ECO:0007669"/>
    <property type="project" value="UniProtKB-KW"/>
</dbReference>
<dbReference type="PROSITE" id="PS50111">
    <property type="entry name" value="CHEMOTAXIS_TRANSDUC_2"/>
    <property type="match status" value="1"/>
</dbReference>
<reference evidence="8 9" key="1">
    <citation type="submission" date="2018-11" db="EMBL/GenBank/DDBJ databases">
        <title>Vibrio ponticus strain CAIM 1751 pathogenic for the snapper Lutjanus guttatus.</title>
        <authorList>
            <person name="Soto-Rodriguez S."/>
            <person name="Lozano-Olvera R."/>
            <person name="Gomez-Gil B."/>
        </authorList>
    </citation>
    <scope>NUCLEOTIDE SEQUENCE [LARGE SCALE GENOMIC DNA]</scope>
    <source>
        <strain evidence="8 9">CAIM 1751</strain>
    </source>
</reference>
<evidence type="ECO:0000256" key="3">
    <source>
        <dbReference type="ARBA" id="ARBA00022989"/>
    </source>
</evidence>
<evidence type="ECO:0000256" key="6">
    <source>
        <dbReference type="PROSITE-ProRule" id="PRU00284"/>
    </source>
</evidence>
<dbReference type="SUPFAM" id="SSF58104">
    <property type="entry name" value="Methyl-accepting chemotaxis protein (MCP) signaling domain"/>
    <property type="match status" value="1"/>
</dbReference>
<comment type="subcellular location">
    <subcellularLocation>
        <location evidence="1">Membrane</location>
        <topology evidence="1">Multi-pass membrane protein</topology>
    </subcellularLocation>
</comment>
<organism evidence="8 9">
    <name type="scientific">Vibrio ponticus</name>
    <dbReference type="NCBI Taxonomy" id="265668"/>
    <lineage>
        <taxon>Bacteria</taxon>
        <taxon>Pseudomonadati</taxon>
        <taxon>Pseudomonadota</taxon>
        <taxon>Gammaproteobacteria</taxon>
        <taxon>Vibrionales</taxon>
        <taxon>Vibrionaceae</taxon>
        <taxon>Vibrio</taxon>
    </lineage>
</organism>
<proteinExistence type="predicted"/>
<dbReference type="Gene3D" id="1.20.120.30">
    <property type="entry name" value="Aspartate receptor, ligand-binding domain"/>
    <property type="match status" value="1"/>
</dbReference>
<dbReference type="EMBL" id="RKIK01000196">
    <property type="protein sequence ID" value="ROV56161.1"/>
    <property type="molecule type" value="Genomic_DNA"/>
</dbReference>
<feature type="non-terminal residue" evidence="8">
    <location>
        <position position="1"/>
    </location>
</feature>
<dbReference type="AlphaFoldDB" id="A0A3N3DNW2"/>
<keyword evidence="2" id="KW-0812">Transmembrane</keyword>